<reference evidence="7 8" key="1">
    <citation type="journal article" date="2014" name="Proc. Natl. Acad. Sci. U.S.A.">
        <title>Trajectory and genomic determinants of fungal-pathogen speciation and host adaptation.</title>
        <authorList>
            <person name="Hu X."/>
            <person name="Xiao G."/>
            <person name="Zheng P."/>
            <person name="Shang Y."/>
            <person name="Su Y."/>
            <person name="Zhang X."/>
            <person name="Liu X."/>
            <person name="Zhan S."/>
            <person name="St Leger R.J."/>
            <person name="Wang C."/>
        </authorList>
    </citation>
    <scope>NUCLEOTIDE SEQUENCE [LARGE SCALE GENOMIC DNA]</scope>
    <source>
        <strain evidence="7 8">ARSEF 1941</strain>
    </source>
</reference>
<evidence type="ECO:0000259" key="6">
    <source>
        <dbReference type="PROSITE" id="PS50011"/>
    </source>
</evidence>
<dbReference type="RefSeq" id="XP_040675190.1">
    <property type="nucleotide sequence ID" value="XM_040826852.1"/>
</dbReference>
<feature type="domain" description="Protein kinase" evidence="6">
    <location>
        <begin position="1"/>
        <end position="206"/>
    </location>
</feature>
<dbReference type="OrthoDB" id="5979581at2759"/>
<dbReference type="HOGENOM" id="CLU_000288_81_11_1"/>
<evidence type="ECO:0000313" key="7">
    <source>
        <dbReference type="EMBL" id="KHN94124.1"/>
    </source>
</evidence>
<comment type="caution">
    <text evidence="7">The sequence shown here is derived from an EMBL/GenBank/DDBJ whole genome shotgun (WGS) entry which is preliminary data.</text>
</comment>
<sequence>MFCITDPSILTDFAGQELQAPCPRKELKGRTIYTSRAFKSTGRIGPPVLCDFGAAVFADRENIACVQPHVYRAPEVILKCHWDHKIDIWNVGCMAWNLFEGDLLFHAIDREHLEYRRRAHLAEIIGVLGLPPKDLLSRGQLTNKFFSDQGTYIGGIQLPPPTPLEELEALLSGDERRQFLEFMRKMLQWAPEQRSTANELWCDDWLQENT</sequence>
<keyword evidence="5" id="KW-0067">ATP-binding</keyword>
<dbReference type="GO" id="GO:0004674">
    <property type="term" value="F:protein serine/threonine kinase activity"/>
    <property type="evidence" value="ECO:0007669"/>
    <property type="project" value="UniProtKB-KW"/>
</dbReference>
<organism evidence="7 8">
    <name type="scientific">Metarhizium album (strain ARSEF 1941)</name>
    <dbReference type="NCBI Taxonomy" id="1081103"/>
    <lineage>
        <taxon>Eukaryota</taxon>
        <taxon>Fungi</taxon>
        <taxon>Dikarya</taxon>
        <taxon>Ascomycota</taxon>
        <taxon>Pezizomycotina</taxon>
        <taxon>Sordariomycetes</taxon>
        <taxon>Hypocreomycetidae</taxon>
        <taxon>Hypocreales</taxon>
        <taxon>Clavicipitaceae</taxon>
        <taxon>Metarhizium</taxon>
    </lineage>
</organism>
<evidence type="ECO:0000256" key="3">
    <source>
        <dbReference type="ARBA" id="ARBA00022741"/>
    </source>
</evidence>
<evidence type="ECO:0000313" key="8">
    <source>
        <dbReference type="Proteomes" id="UP000030816"/>
    </source>
</evidence>
<dbReference type="Pfam" id="PF00069">
    <property type="entry name" value="Pkinase"/>
    <property type="match status" value="1"/>
</dbReference>
<keyword evidence="8" id="KW-1185">Reference proteome</keyword>
<dbReference type="PROSITE" id="PS50011">
    <property type="entry name" value="PROTEIN_KINASE_DOM"/>
    <property type="match status" value="1"/>
</dbReference>
<dbReference type="SUPFAM" id="SSF56112">
    <property type="entry name" value="Protein kinase-like (PK-like)"/>
    <property type="match status" value="1"/>
</dbReference>
<proteinExistence type="predicted"/>
<keyword evidence="1" id="KW-0723">Serine/threonine-protein kinase</keyword>
<dbReference type="EMBL" id="AZHE01000041">
    <property type="protein sequence ID" value="KHN94124.1"/>
    <property type="molecule type" value="Genomic_DNA"/>
</dbReference>
<evidence type="ECO:0000256" key="4">
    <source>
        <dbReference type="ARBA" id="ARBA00022777"/>
    </source>
</evidence>
<dbReference type="GeneID" id="63742509"/>
<evidence type="ECO:0000256" key="1">
    <source>
        <dbReference type="ARBA" id="ARBA00022527"/>
    </source>
</evidence>
<dbReference type="PANTHER" id="PTHR24058">
    <property type="entry name" value="DUAL SPECIFICITY PROTEIN KINASE"/>
    <property type="match status" value="1"/>
</dbReference>
<keyword evidence="2" id="KW-0808">Transferase</keyword>
<protein>
    <submittedName>
        <fullName evidence="7">Protein kinase-like domain protein</fullName>
    </submittedName>
</protein>
<dbReference type="AlphaFoldDB" id="A0A0B2WKC4"/>
<keyword evidence="3" id="KW-0547">Nucleotide-binding</keyword>
<name>A0A0B2WKC4_METAS</name>
<evidence type="ECO:0000256" key="2">
    <source>
        <dbReference type="ARBA" id="ARBA00022679"/>
    </source>
</evidence>
<gene>
    <name evidence="7" type="ORF">MAM_08054</name>
</gene>
<keyword evidence="4 7" id="KW-0418">Kinase</keyword>
<dbReference type="Gene3D" id="1.10.510.10">
    <property type="entry name" value="Transferase(Phosphotransferase) domain 1"/>
    <property type="match status" value="1"/>
</dbReference>
<dbReference type="PANTHER" id="PTHR24058:SF103">
    <property type="entry name" value="SERINE_THREONINE-PROTEIN KINASE PRP4 HOMOLOG"/>
    <property type="match status" value="1"/>
</dbReference>
<dbReference type="STRING" id="1081103.A0A0B2WKC4"/>
<dbReference type="SMART" id="SM00220">
    <property type="entry name" value="S_TKc"/>
    <property type="match status" value="1"/>
</dbReference>
<dbReference type="Proteomes" id="UP000030816">
    <property type="component" value="Unassembled WGS sequence"/>
</dbReference>
<evidence type="ECO:0000256" key="5">
    <source>
        <dbReference type="ARBA" id="ARBA00022840"/>
    </source>
</evidence>
<dbReference type="InterPro" id="IPR011009">
    <property type="entry name" value="Kinase-like_dom_sf"/>
</dbReference>
<dbReference type="InterPro" id="IPR000719">
    <property type="entry name" value="Prot_kinase_dom"/>
</dbReference>
<dbReference type="GO" id="GO:0005524">
    <property type="term" value="F:ATP binding"/>
    <property type="evidence" value="ECO:0007669"/>
    <property type="project" value="UniProtKB-KW"/>
</dbReference>
<accession>A0A0B2WKC4</accession>
<dbReference type="InterPro" id="IPR050494">
    <property type="entry name" value="Ser_Thr_dual-spec_kinase"/>
</dbReference>